<dbReference type="InterPro" id="IPR008254">
    <property type="entry name" value="Flavodoxin/NO_synth"/>
</dbReference>
<organism evidence="2 3">
    <name type="scientific">Methanothrix harundinacea (strain 6Ac)</name>
    <name type="common">Methanosaeta harundinacea</name>
    <dbReference type="NCBI Taxonomy" id="1110509"/>
    <lineage>
        <taxon>Archaea</taxon>
        <taxon>Methanobacteriati</taxon>
        <taxon>Methanobacteriota</taxon>
        <taxon>Stenosarchaea group</taxon>
        <taxon>Methanomicrobia</taxon>
        <taxon>Methanotrichales</taxon>
        <taxon>Methanotrichaceae</taxon>
        <taxon>Methanothrix</taxon>
    </lineage>
</organism>
<dbReference type="InterPro" id="IPR001279">
    <property type="entry name" value="Metallo-B-lactamas"/>
</dbReference>
<dbReference type="InterPro" id="IPR036866">
    <property type="entry name" value="RibonucZ/Hydroxyglut_hydro"/>
</dbReference>
<dbReference type="KEGG" id="mhi:Mhar_1594"/>
<accession>G7WPB3</accession>
<dbReference type="PATRIC" id="fig|1110509.7.peg.1773"/>
<dbReference type="PROSITE" id="PS50902">
    <property type="entry name" value="FLAVODOXIN_LIKE"/>
    <property type="match status" value="1"/>
</dbReference>
<evidence type="ECO:0000259" key="1">
    <source>
        <dbReference type="PROSITE" id="PS50902"/>
    </source>
</evidence>
<dbReference type="Gene3D" id="3.60.15.10">
    <property type="entry name" value="Ribonuclease Z/Hydroxyacylglutathione hydrolase-like"/>
    <property type="match status" value="1"/>
</dbReference>
<dbReference type="GO" id="GO:0046872">
    <property type="term" value="F:metal ion binding"/>
    <property type="evidence" value="ECO:0007669"/>
    <property type="project" value="InterPro"/>
</dbReference>
<dbReference type="SMART" id="SM00849">
    <property type="entry name" value="Lactamase_B"/>
    <property type="match status" value="1"/>
</dbReference>
<gene>
    <name evidence="2" type="ordered locus">Mhar_1594</name>
</gene>
<dbReference type="GO" id="GO:0009055">
    <property type="term" value="F:electron transfer activity"/>
    <property type="evidence" value="ECO:0007669"/>
    <property type="project" value="InterPro"/>
</dbReference>
<dbReference type="SUPFAM" id="SSF56281">
    <property type="entry name" value="Metallo-hydrolase/oxidoreductase"/>
    <property type="match status" value="1"/>
</dbReference>
<dbReference type="HOGENOM" id="CLU_017490_0_0_2"/>
<dbReference type="Proteomes" id="UP000005877">
    <property type="component" value="Chromosome"/>
</dbReference>
<dbReference type="Gene3D" id="3.40.50.360">
    <property type="match status" value="1"/>
</dbReference>
<dbReference type="InterPro" id="IPR045761">
    <property type="entry name" value="ODP_dom"/>
</dbReference>
<dbReference type="GO" id="GO:0016491">
    <property type="term" value="F:oxidoreductase activity"/>
    <property type="evidence" value="ECO:0007669"/>
    <property type="project" value="InterPro"/>
</dbReference>
<dbReference type="STRING" id="1110509.Mhar_1594"/>
<evidence type="ECO:0000313" key="3">
    <source>
        <dbReference type="Proteomes" id="UP000005877"/>
    </source>
</evidence>
<keyword evidence="3" id="KW-1185">Reference proteome</keyword>
<dbReference type="CDD" id="cd07709">
    <property type="entry name" value="flavodiiron_proteins_MBL-fold"/>
    <property type="match status" value="1"/>
</dbReference>
<sequence length="384" mass="42519">MYSVGVIDWDRRLFDELIPLPDGTSYNAYVVGGGEKTALIDAADPPFAEALLDNLEALGLDRIDYMVANHAEQDHSGAIPAILERYPMALVVCTPRCKELLVDHLQIPAEKFLTVEDRSTLSLGGKTLEFLYTPWVHWPETMVTYLKEDEILFPCDFFGSHYATSDLFADPKIIYEPAKRYYAEIMMPFRAVIRKNLEVVDSLEIKMIAPSHGPLHPDPSFIIEAYRDWSSEEVKNEVVIPFVSMHGSTRLMVDHLTGALIARGIGVRRFDIAVSDVGKIAEALVDAATLVLGTCTVLAGPHPNAAHVAFLANALRPKTRFATIIGSYGWGGKTVKAIQEAIPLLKVEVIEPVLAKGLPTAEDYQALDQLADEILRRHRELGIA</sequence>
<dbReference type="PANTHER" id="PTHR43717:SF1">
    <property type="entry name" value="ANAEROBIC NITRIC OXIDE REDUCTASE FLAVORUBREDOXIN"/>
    <property type="match status" value="1"/>
</dbReference>
<name>G7WPB3_METH6</name>
<dbReference type="GO" id="GO:0010181">
    <property type="term" value="F:FMN binding"/>
    <property type="evidence" value="ECO:0007669"/>
    <property type="project" value="InterPro"/>
</dbReference>
<dbReference type="PIRSF" id="PIRSF005243">
    <property type="entry name" value="ROO"/>
    <property type="match status" value="1"/>
</dbReference>
<dbReference type="AlphaFoldDB" id="G7WPB3"/>
<evidence type="ECO:0000313" key="2">
    <source>
        <dbReference type="EMBL" id="AET64954.1"/>
    </source>
</evidence>
<reference evidence="2 3" key="1">
    <citation type="journal article" date="2012" name="PLoS ONE">
        <title>The genome characteristics and predicted function of methyl-group oxidation pathway in the obligate aceticlastic methanogens, Methanosaeta spp.</title>
        <authorList>
            <person name="Zhu J."/>
            <person name="Zheng H."/>
            <person name="Ai G."/>
            <person name="Zhang G."/>
            <person name="Liu D."/>
            <person name="Liu X."/>
            <person name="Dong X."/>
        </authorList>
    </citation>
    <scope>NUCLEOTIDE SEQUENCE [LARGE SCALE GENOMIC DNA]</scope>
    <source>
        <strain evidence="2 3">6Ac</strain>
    </source>
</reference>
<protein>
    <submittedName>
        <fullName evidence="2">Putative type A flavoprotein</fullName>
    </submittedName>
</protein>
<dbReference type="SUPFAM" id="SSF52218">
    <property type="entry name" value="Flavoproteins"/>
    <property type="match status" value="1"/>
</dbReference>
<proteinExistence type="predicted"/>
<dbReference type="EMBL" id="CP003117">
    <property type="protein sequence ID" value="AET64954.1"/>
    <property type="molecule type" value="Genomic_DNA"/>
</dbReference>
<dbReference type="PANTHER" id="PTHR43717">
    <property type="entry name" value="ANAEROBIC NITRIC OXIDE REDUCTASE FLAVORUBREDOXIN"/>
    <property type="match status" value="1"/>
</dbReference>
<feature type="domain" description="Flavodoxin-like" evidence="1">
    <location>
        <begin position="238"/>
        <end position="384"/>
    </location>
</feature>
<dbReference type="InterPro" id="IPR029039">
    <property type="entry name" value="Flavoprotein-like_sf"/>
</dbReference>
<dbReference type="InterPro" id="IPR016440">
    <property type="entry name" value="Rubredoxin-O_OxRdtase"/>
</dbReference>
<dbReference type="Pfam" id="PF19583">
    <property type="entry name" value="ODP"/>
    <property type="match status" value="1"/>
</dbReference>